<dbReference type="AlphaFoldDB" id="A0A839XW48"/>
<reference evidence="2 3" key="1">
    <citation type="submission" date="2020-08" db="EMBL/GenBank/DDBJ databases">
        <title>Sequencing the genomes of 1000 actinobacteria strains.</title>
        <authorList>
            <person name="Klenk H.-P."/>
        </authorList>
    </citation>
    <scope>NUCLEOTIDE SEQUENCE [LARGE SCALE GENOMIC DNA]</scope>
    <source>
        <strain evidence="2 3">DSM 45267</strain>
    </source>
</reference>
<keyword evidence="1" id="KW-0472">Membrane</keyword>
<evidence type="ECO:0000256" key="1">
    <source>
        <dbReference type="SAM" id="Phobius"/>
    </source>
</evidence>
<proteinExistence type="predicted"/>
<organism evidence="2 3">
    <name type="scientific">Prauserella sediminis</name>
    <dbReference type="NCBI Taxonomy" id="577680"/>
    <lineage>
        <taxon>Bacteria</taxon>
        <taxon>Bacillati</taxon>
        <taxon>Actinomycetota</taxon>
        <taxon>Actinomycetes</taxon>
        <taxon>Pseudonocardiales</taxon>
        <taxon>Pseudonocardiaceae</taxon>
        <taxon>Prauserella</taxon>
        <taxon>Prauserella salsuginis group</taxon>
    </lineage>
</organism>
<keyword evidence="1" id="KW-0812">Transmembrane</keyword>
<gene>
    <name evidence="2" type="ORF">FB384_005341</name>
</gene>
<dbReference type="EMBL" id="JACIBS010000020">
    <property type="protein sequence ID" value="MBB3666379.1"/>
    <property type="molecule type" value="Genomic_DNA"/>
</dbReference>
<dbReference type="Proteomes" id="UP000564573">
    <property type="component" value="Unassembled WGS sequence"/>
</dbReference>
<feature type="transmembrane region" description="Helical" evidence="1">
    <location>
        <begin position="20"/>
        <end position="42"/>
    </location>
</feature>
<name>A0A839XW48_9PSEU</name>
<keyword evidence="1" id="KW-1133">Transmembrane helix</keyword>
<evidence type="ECO:0000313" key="2">
    <source>
        <dbReference type="EMBL" id="MBB3666379.1"/>
    </source>
</evidence>
<protein>
    <submittedName>
        <fullName evidence="2">Uncharacterized protein</fullName>
    </submittedName>
</protein>
<dbReference type="RefSeq" id="WP_183787545.1">
    <property type="nucleotide sequence ID" value="NZ_JACIBS010000020.1"/>
</dbReference>
<comment type="caution">
    <text evidence="2">The sequence shown here is derived from an EMBL/GenBank/DDBJ whole genome shotgun (WGS) entry which is preliminary data.</text>
</comment>
<accession>A0A839XW48</accession>
<keyword evidence="3" id="KW-1185">Reference proteome</keyword>
<evidence type="ECO:0000313" key="3">
    <source>
        <dbReference type="Proteomes" id="UP000564573"/>
    </source>
</evidence>
<sequence>MTARWHDTRPEPRDDAGPGALAGCAFLAFVAIYMGLHVLLWVGQVVIA</sequence>